<evidence type="ECO:0000313" key="2">
    <source>
        <dbReference type="EMBL" id="OEJ67735.1"/>
    </source>
</evidence>
<sequence length="112" mass="12381">MGKPTTRSYSRYGREAAELLGHMIRNARIEREWTVAEVAERAGVSRGLVQRIENGDMGCSIGAVFEVAALVGVHLFDAEPTTLTRHLAMARDKMTLLPKAVRPSLKAVKDEF</sequence>
<keyword evidence="3" id="KW-1185">Reference proteome</keyword>
<evidence type="ECO:0000259" key="1">
    <source>
        <dbReference type="PROSITE" id="PS50943"/>
    </source>
</evidence>
<dbReference type="STRING" id="28181.BEN30_08360"/>
<dbReference type="OrthoDB" id="7365273at2"/>
<reference evidence="3" key="1">
    <citation type="submission" date="2016-07" db="EMBL/GenBank/DDBJ databases">
        <authorList>
            <person name="Florea S."/>
            <person name="Webb J.S."/>
            <person name="Jaromczyk J."/>
            <person name="Schardl C.L."/>
        </authorList>
    </citation>
    <scope>NUCLEOTIDE SEQUENCE [LARGE SCALE GENOMIC DNA]</scope>
    <source>
        <strain evidence="3">MV-1</strain>
    </source>
</reference>
<dbReference type="InterPro" id="IPR001387">
    <property type="entry name" value="Cro/C1-type_HTH"/>
</dbReference>
<comment type="caution">
    <text evidence="2">The sequence shown here is derived from an EMBL/GenBank/DDBJ whole genome shotgun (WGS) entry which is preliminary data.</text>
</comment>
<dbReference type="Gene3D" id="1.10.260.40">
    <property type="entry name" value="lambda repressor-like DNA-binding domains"/>
    <property type="match status" value="1"/>
</dbReference>
<accession>A0A1E5Q8M9</accession>
<dbReference type="SMART" id="SM00530">
    <property type="entry name" value="HTH_XRE"/>
    <property type="match status" value="1"/>
</dbReference>
<dbReference type="RefSeq" id="WP_069957595.1">
    <property type="nucleotide sequence ID" value="NZ_MCGG01000020.1"/>
</dbReference>
<feature type="domain" description="HTH cro/C1-type" evidence="1">
    <location>
        <begin position="24"/>
        <end position="55"/>
    </location>
</feature>
<dbReference type="GO" id="GO:0003677">
    <property type="term" value="F:DNA binding"/>
    <property type="evidence" value="ECO:0007669"/>
    <property type="project" value="InterPro"/>
</dbReference>
<name>A0A1E5Q8M9_9PROT</name>
<dbReference type="CDD" id="cd00093">
    <property type="entry name" value="HTH_XRE"/>
    <property type="match status" value="1"/>
</dbReference>
<organism evidence="2 3">
    <name type="scientific">Magnetovibrio blakemorei</name>
    <dbReference type="NCBI Taxonomy" id="28181"/>
    <lineage>
        <taxon>Bacteria</taxon>
        <taxon>Pseudomonadati</taxon>
        <taxon>Pseudomonadota</taxon>
        <taxon>Alphaproteobacteria</taxon>
        <taxon>Rhodospirillales</taxon>
        <taxon>Magnetovibrionaceae</taxon>
        <taxon>Magnetovibrio</taxon>
    </lineage>
</organism>
<dbReference type="Proteomes" id="UP000095347">
    <property type="component" value="Unassembled WGS sequence"/>
</dbReference>
<dbReference type="SUPFAM" id="SSF47413">
    <property type="entry name" value="lambda repressor-like DNA-binding domains"/>
    <property type="match status" value="1"/>
</dbReference>
<evidence type="ECO:0000313" key="3">
    <source>
        <dbReference type="Proteomes" id="UP000095347"/>
    </source>
</evidence>
<dbReference type="Pfam" id="PF13560">
    <property type="entry name" value="HTH_31"/>
    <property type="match status" value="1"/>
</dbReference>
<dbReference type="PROSITE" id="PS50943">
    <property type="entry name" value="HTH_CROC1"/>
    <property type="match status" value="1"/>
</dbReference>
<dbReference type="EMBL" id="MCGG01000020">
    <property type="protein sequence ID" value="OEJ67735.1"/>
    <property type="molecule type" value="Genomic_DNA"/>
</dbReference>
<dbReference type="InterPro" id="IPR010982">
    <property type="entry name" value="Lambda_DNA-bd_dom_sf"/>
</dbReference>
<proteinExistence type="predicted"/>
<protein>
    <submittedName>
        <fullName evidence="2">Transcriptional regulator</fullName>
    </submittedName>
</protein>
<dbReference type="AlphaFoldDB" id="A0A1E5Q8M9"/>
<gene>
    <name evidence="2" type="ORF">BEN30_08360</name>
</gene>